<keyword evidence="3" id="KW-1185">Reference proteome</keyword>
<dbReference type="AlphaFoldDB" id="A0A7W5JV85"/>
<organism evidence="2 3">
    <name type="scientific">Microlunatus antarcticus</name>
    <dbReference type="NCBI Taxonomy" id="53388"/>
    <lineage>
        <taxon>Bacteria</taxon>
        <taxon>Bacillati</taxon>
        <taxon>Actinomycetota</taxon>
        <taxon>Actinomycetes</taxon>
        <taxon>Propionibacteriales</taxon>
        <taxon>Propionibacteriaceae</taxon>
        <taxon>Microlunatus</taxon>
    </lineage>
</organism>
<name>A0A7W5JV85_9ACTN</name>
<evidence type="ECO:0000313" key="3">
    <source>
        <dbReference type="Proteomes" id="UP000565572"/>
    </source>
</evidence>
<gene>
    <name evidence="2" type="ORF">FHX39_001812</name>
</gene>
<dbReference type="RefSeq" id="WP_183337733.1">
    <property type="nucleotide sequence ID" value="NZ_JACHZG010000001.1"/>
</dbReference>
<proteinExistence type="predicted"/>
<evidence type="ECO:0000313" key="2">
    <source>
        <dbReference type="EMBL" id="MBB3326868.1"/>
    </source>
</evidence>
<keyword evidence="1" id="KW-0472">Membrane</keyword>
<comment type="caution">
    <text evidence="2">The sequence shown here is derived from an EMBL/GenBank/DDBJ whole genome shotgun (WGS) entry which is preliminary data.</text>
</comment>
<keyword evidence="1" id="KW-0812">Transmembrane</keyword>
<dbReference type="Proteomes" id="UP000565572">
    <property type="component" value="Unassembled WGS sequence"/>
</dbReference>
<evidence type="ECO:0000256" key="1">
    <source>
        <dbReference type="SAM" id="Phobius"/>
    </source>
</evidence>
<reference evidence="2 3" key="1">
    <citation type="submission" date="2020-08" db="EMBL/GenBank/DDBJ databases">
        <title>Sequencing the genomes of 1000 actinobacteria strains.</title>
        <authorList>
            <person name="Klenk H.-P."/>
        </authorList>
    </citation>
    <scope>NUCLEOTIDE SEQUENCE [LARGE SCALE GENOMIC DNA]</scope>
    <source>
        <strain evidence="2 3">DSM 11053</strain>
    </source>
</reference>
<dbReference type="EMBL" id="JACHZG010000001">
    <property type="protein sequence ID" value="MBB3326868.1"/>
    <property type="molecule type" value="Genomic_DNA"/>
</dbReference>
<sequence>MPVLLGPYGAWLLGWSSLSGPAGFAPFVAAVVVLALSEGRLGLKDLAGAAIVLTVVWQAGENSVAALRA</sequence>
<keyword evidence="1" id="KW-1133">Transmembrane helix</keyword>
<feature type="transmembrane region" description="Helical" evidence="1">
    <location>
        <begin position="12"/>
        <end position="36"/>
    </location>
</feature>
<protein>
    <submittedName>
        <fullName evidence="2">Uncharacterized protein</fullName>
    </submittedName>
</protein>
<accession>A0A7W5JV85</accession>